<accession>A0A318Z9H8</accession>
<feature type="region of interest" description="Disordered" evidence="1">
    <location>
        <begin position="51"/>
        <end position="73"/>
    </location>
</feature>
<gene>
    <name evidence="2" type="ORF">BP01DRAFT_299772</name>
</gene>
<dbReference type="EMBL" id="KZ821240">
    <property type="protein sequence ID" value="PYH43996.1"/>
    <property type="molecule type" value="Genomic_DNA"/>
</dbReference>
<evidence type="ECO:0000256" key="1">
    <source>
        <dbReference type="SAM" id="MobiDB-lite"/>
    </source>
</evidence>
<dbReference type="AlphaFoldDB" id="A0A318Z9H8"/>
<feature type="compositionally biased region" description="Polar residues" evidence="1">
    <location>
        <begin position="212"/>
        <end position="227"/>
    </location>
</feature>
<dbReference type="GeneID" id="37073190"/>
<evidence type="ECO:0000313" key="2">
    <source>
        <dbReference type="EMBL" id="PYH43996.1"/>
    </source>
</evidence>
<proteinExistence type="predicted"/>
<feature type="region of interest" description="Disordered" evidence="1">
    <location>
        <begin position="597"/>
        <end position="665"/>
    </location>
</feature>
<dbReference type="Proteomes" id="UP000248349">
    <property type="component" value="Unassembled WGS sequence"/>
</dbReference>
<protein>
    <submittedName>
        <fullName evidence="2">Uncharacterized protein</fullName>
    </submittedName>
</protein>
<feature type="compositionally biased region" description="Polar residues" evidence="1">
    <location>
        <begin position="294"/>
        <end position="307"/>
    </location>
</feature>
<evidence type="ECO:0000313" key="3">
    <source>
        <dbReference type="Proteomes" id="UP000248349"/>
    </source>
</evidence>
<reference evidence="2 3" key="1">
    <citation type="submission" date="2016-12" db="EMBL/GenBank/DDBJ databases">
        <title>The genomes of Aspergillus section Nigri reveals drivers in fungal speciation.</title>
        <authorList>
            <consortium name="DOE Joint Genome Institute"/>
            <person name="Vesth T.C."/>
            <person name="Nybo J."/>
            <person name="Theobald S."/>
            <person name="Brandl J."/>
            <person name="Frisvad J.C."/>
            <person name="Nielsen K.F."/>
            <person name="Lyhne E.K."/>
            <person name="Kogle M.E."/>
            <person name="Kuo A."/>
            <person name="Riley R."/>
            <person name="Clum A."/>
            <person name="Nolan M."/>
            <person name="Lipzen A."/>
            <person name="Salamov A."/>
            <person name="Henrissat B."/>
            <person name="Wiebenga A."/>
            <person name="De Vries R.P."/>
            <person name="Grigoriev I.V."/>
            <person name="Mortensen U.H."/>
            <person name="Andersen M.R."/>
            <person name="Baker S.E."/>
        </authorList>
    </citation>
    <scope>NUCLEOTIDE SEQUENCE [LARGE SCALE GENOMIC DNA]</scope>
    <source>
        <strain evidence="2 3">JOP 1030-1</strain>
    </source>
</reference>
<feature type="compositionally biased region" description="Polar residues" evidence="1">
    <location>
        <begin position="261"/>
        <end position="282"/>
    </location>
</feature>
<feature type="region of interest" description="Disordered" evidence="1">
    <location>
        <begin position="481"/>
        <end position="523"/>
    </location>
</feature>
<organism evidence="2 3">
    <name type="scientific">Aspergillus saccharolyticus JOP 1030-1</name>
    <dbReference type="NCBI Taxonomy" id="1450539"/>
    <lineage>
        <taxon>Eukaryota</taxon>
        <taxon>Fungi</taxon>
        <taxon>Dikarya</taxon>
        <taxon>Ascomycota</taxon>
        <taxon>Pezizomycotina</taxon>
        <taxon>Eurotiomycetes</taxon>
        <taxon>Eurotiomycetidae</taxon>
        <taxon>Eurotiales</taxon>
        <taxon>Aspergillaceae</taxon>
        <taxon>Aspergillus</taxon>
        <taxon>Aspergillus subgen. Circumdati</taxon>
    </lineage>
</organism>
<name>A0A318Z9H8_9EURO</name>
<feature type="region of interest" description="Disordered" evidence="1">
    <location>
        <begin position="137"/>
        <end position="353"/>
    </location>
</feature>
<sequence>MASLKRFFHAEKHAEKSPALNQDGRGNRTRTSANVYHSAAAFEATTTQVISELRPSSPYSRPTSSHRSSQLPDKIPRHVDLLDALFTSHRYHIQCPTSLSPITPYNEDIAERNMAFFLKGTFLPKVVFPRPISYQGDVARNRTGRSGRSLTRSASTRSHSAHGLPLRSTVQSENSTKHWPRLRAREGRVKATTPEGFANTECSPRDDRPKSSNEMSFQRSCLRSQRSAPDLAGERPRTSDTEPPTPDNGYLGVPPAHKQGNRWSNTPLPDSPTIPLSISHDQTLSDEDSAQGVCGSTSKSSDQCHSASSRRHSKKNVRDLSINIELAARRNPNTRATHRAMQPPTPKTAESTQHPSIAEFMNSPLPVGSPTAVSPLPPATEKVAEIMDMFRQAYTSPPVVTLHPTLETLQDAIVREINSHDAFKRLTFSETEGSATPSPSQESFDRGFSVPLYPKLGSERGPASAKEGQLLKLIRKSSFRRHKRNSEQCRSISTSVPSTTAKFQTPEGVASRRRHTDAPLPSNQVLDKADANEENTEEELEMPMTYMDLLLHSESETRASSSAINPSKKEVSSRLSAGIATEEHCRPSPSILYMRAQGSDSLQGSRSSFSDDESDEEIIQLPSLETPEVRIQGVDYDSAGAGSPVHKSPNRVLGWPRPVSTSNVK</sequence>
<feature type="region of interest" description="Disordered" evidence="1">
    <location>
        <begin position="1"/>
        <end position="33"/>
    </location>
</feature>
<dbReference type="RefSeq" id="XP_025429978.1">
    <property type="nucleotide sequence ID" value="XM_025571962.1"/>
</dbReference>
<dbReference type="OrthoDB" id="4524386at2759"/>
<feature type="compositionally biased region" description="Low complexity" evidence="1">
    <location>
        <begin position="54"/>
        <end position="69"/>
    </location>
</feature>
<keyword evidence="3" id="KW-1185">Reference proteome</keyword>
<feature type="compositionally biased region" description="Polar residues" evidence="1">
    <location>
        <begin position="488"/>
        <end position="503"/>
    </location>
</feature>
<feature type="compositionally biased region" description="Low complexity" evidence="1">
    <location>
        <begin position="144"/>
        <end position="163"/>
    </location>
</feature>